<keyword evidence="3" id="KW-1185">Reference proteome</keyword>
<evidence type="ECO:0000313" key="2">
    <source>
        <dbReference type="EMBL" id="GJT08368.1"/>
    </source>
</evidence>
<dbReference type="EMBL" id="BQNB010012824">
    <property type="protein sequence ID" value="GJT08368.1"/>
    <property type="molecule type" value="Genomic_DNA"/>
</dbReference>
<dbReference type="Proteomes" id="UP001151760">
    <property type="component" value="Unassembled WGS sequence"/>
</dbReference>
<evidence type="ECO:0000313" key="3">
    <source>
        <dbReference type="Proteomes" id="UP001151760"/>
    </source>
</evidence>
<sequence length="127" mass="14324">MASQDARLSKFEADFKQKVKMTNKIDTVLKAINDQITGALPSDTVKNPKLNVNSTTPFLSARSSAVLTQPKRPLNAHRDHEKVSIKFITMCSKQPNKSHNDQPQDRDTITEECKTSEEERKEEKGDP</sequence>
<protein>
    <submittedName>
        <fullName evidence="2">Uncharacterized protein</fullName>
    </submittedName>
</protein>
<reference evidence="2" key="1">
    <citation type="journal article" date="2022" name="Int. J. Mol. Sci.">
        <title>Draft Genome of Tanacetum Coccineum: Genomic Comparison of Closely Related Tanacetum-Family Plants.</title>
        <authorList>
            <person name="Yamashiro T."/>
            <person name="Shiraishi A."/>
            <person name="Nakayama K."/>
            <person name="Satake H."/>
        </authorList>
    </citation>
    <scope>NUCLEOTIDE SEQUENCE</scope>
</reference>
<feature type="compositionally biased region" description="Basic and acidic residues" evidence="1">
    <location>
        <begin position="98"/>
        <end position="127"/>
    </location>
</feature>
<gene>
    <name evidence="2" type="ORF">Tco_0842830</name>
</gene>
<reference evidence="2" key="2">
    <citation type="submission" date="2022-01" db="EMBL/GenBank/DDBJ databases">
        <authorList>
            <person name="Yamashiro T."/>
            <person name="Shiraishi A."/>
            <person name="Satake H."/>
            <person name="Nakayama K."/>
        </authorList>
    </citation>
    <scope>NUCLEOTIDE SEQUENCE</scope>
</reference>
<feature type="region of interest" description="Disordered" evidence="1">
    <location>
        <begin position="90"/>
        <end position="127"/>
    </location>
</feature>
<proteinExistence type="predicted"/>
<comment type="caution">
    <text evidence="2">The sequence shown here is derived from an EMBL/GenBank/DDBJ whole genome shotgun (WGS) entry which is preliminary data.</text>
</comment>
<evidence type="ECO:0000256" key="1">
    <source>
        <dbReference type="SAM" id="MobiDB-lite"/>
    </source>
</evidence>
<name>A0ABQ5B3M3_9ASTR</name>
<organism evidence="2 3">
    <name type="scientific">Tanacetum coccineum</name>
    <dbReference type="NCBI Taxonomy" id="301880"/>
    <lineage>
        <taxon>Eukaryota</taxon>
        <taxon>Viridiplantae</taxon>
        <taxon>Streptophyta</taxon>
        <taxon>Embryophyta</taxon>
        <taxon>Tracheophyta</taxon>
        <taxon>Spermatophyta</taxon>
        <taxon>Magnoliopsida</taxon>
        <taxon>eudicotyledons</taxon>
        <taxon>Gunneridae</taxon>
        <taxon>Pentapetalae</taxon>
        <taxon>asterids</taxon>
        <taxon>campanulids</taxon>
        <taxon>Asterales</taxon>
        <taxon>Asteraceae</taxon>
        <taxon>Asteroideae</taxon>
        <taxon>Anthemideae</taxon>
        <taxon>Anthemidinae</taxon>
        <taxon>Tanacetum</taxon>
    </lineage>
</organism>
<accession>A0ABQ5B3M3</accession>